<evidence type="ECO:0000313" key="3">
    <source>
        <dbReference type="Proteomes" id="UP000827092"/>
    </source>
</evidence>
<evidence type="ECO:0000256" key="1">
    <source>
        <dbReference type="SAM" id="MobiDB-lite"/>
    </source>
</evidence>
<dbReference type="AlphaFoldDB" id="A0AAV6UIH3"/>
<organism evidence="2 3">
    <name type="scientific">Oedothorax gibbosus</name>
    <dbReference type="NCBI Taxonomy" id="931172"/>
    <lineage>
        <taxon>Eukaryota</taxon>
        <taxon>Metazoa</taxon>
        <taxon>Ecdysozoa</taxon>
        <taxon>Arthropoda</taxon>
        <taxon>Chelicerata</taxon>
        <taxon>Arachnida</taxon>
        <taxon>Araneae</taxon>
        <taxon>Araneomorphae</taxon>
        <taxon>Entelegynae</taxon>
        <taxon>Araneoidea</taxon>
        <taxon>Linyphiidae</taxon>
        <taxon>Erigoninae</taxon>
        <taxon>Oedothorax</taxon>
    </lineage>
</organism>
<accession>A0AAV6UIH3</accession>
<proteinExistence type="predicted"/>
<evidence type="ECO:0000313" key="2">
    <source>
        <dbReference type="EMBL" id="KAG8184215.1"/>
    </source>
</evidence>
<feature type="region of interest" description="Disordered" evidence="1">
    <location>
        <begin position="32"/>
        <end position="53"/>
    </location>
</feature>
<protein>
    <submittedName>
        <fullName evidence="2">Uncharacterized protein</fullName>
    </submittedName>
</protein>
<keyword evidence="3" id="KW-1185">Reference proteome</keyword>
<dbReference type="EMBL" id="JAFNEN010000383">
    <property type="protein sequence ID" value="KAG8184215.1"/>
    <property type="molecule type" value="Genomic_DNA"/>
</dbReference>
<gene>
    <name evidence="2" type="ORF">JTE90_007649</name>
</gene>
<dbReference type="Proteomes" id="UP000827092">
    <property type="component" value="Unassembled WGS sequence"/>
</dbReference>
<sequence length="83" mass="9164">MDKCTEELPLTFRADITPLKEATTINMQNRDVTVPETGHPSPDDVTNSLNIKKPDNRVSGVVHKFQAPVATTPRNLLCPDLPL</sequence>
<reference evidence="2 3" key="1">
    <citation type="journal article" date="2022" name="Nat. Ecol. Evol.">
        <title>A masculinizing supergene underlies an exaggerated male reproductive morph in a spider.</title>
        <authorList>
            <person name="Hendrickx F."/>
            <person name="De Corte Z."/>
            <person name="Sonet G."/>
            <person name="Van Belleghem S.M."/>
            <person name="Kostlbacher S."/>
            <person name="Vangestel C."/>
        </authorList>
    </citation>
    <scope>NUCLEOTIDE SEQUENCE [LARGE SCALE GENOMIC DNA]</scope>
    <source>
        <strain evidence="2">W744_W776</strain>
    </source>
</reference>
<comment type="caution">
    <text evidence="2">The sequence shown here is derived from an EMBL/GenBank/DDBJ whole genome shotgun (WGS) entry which is preliminary data.</text>
</comment>
<name>A0AAV6UIH3_9ARAC</name>